<evidence type="ECO:0000256" key="8">
    <source>
        <dbReference type="ARBA" id="ARBA00022618"/>
    </source>
</evidence>
<keyword evidence="12" id="KW-0995">Kinetochore</keyword>
<evidence type="ECO:0000256" key="10">
    <source>
        <dbReference type="ARBA" id="ARBA00022776"/>
    </source>
</evidence>
<gene>
    <name evidence="20" type="primary">Incenp</name>
    <name evidence="20" type="ORF">CNELOR_R08550</name>
</gene>
<evidence type="ECO:0000313" key="21">
    <source>
        <dbReference type="Proteomes" id="UP000517678"/>
    </source>
</evidence>
<feature type="region of interest" description="Disordered" evidence="17">
    <location>
        <begin position="311"/>
        <end position="437"/>
    </location>
</feature>
<feature type="region of interest" description="Disordered" evidence="17">
    <location>
        <begin position="500"/>
        <end position="522"/>
    </location>
</feature>
<proteinExistence type="inferred from homology"/>
<feature type="region of interest" description="Disordered" evidence="17">
    <location>
        <begin position="53"/>
        <end position="201"/>
    </location>
</feature>
<feature type="region of interest" description="Disordered" evidence="17">
    <location>
        <begin position="235"/>
        <end position="287"/>
    </location>
</feature>
<evidence type="ECO:0000256" key="7">
    <source>
        <dbReference type="ARBA" id="ARBA00022490"/>
    </source>
</evidence>
<keyword evidence="7" id="KW-0963">Cytoplasm</keyword>
<dbReference type="GO" id="GO:1990385">
    <property type="term" value="C:meiotic spindle midzone"/>
    <property type="evidence" value="ECO:0007669"/>
    <property type="project" value="TreeGrafter"/>
</dbReference>
<comment type="subcellular location">
    <subcellularLocation>
        <location evidence="4">Chromosome</location>
        <location evidence="4">Centromere</location>
        <location evidence="4">Kinetochore</location>
    </subcellularLocation>
    <subcellularLocation>
        <location evidence="2">Cytoplasm</location>
        <location evidence="2">Cytoskeleton</location>
        <location evidence="2">Spindle</location>
    </subcellularLocation>
    <subcellularLocation>
        <location evidence="3">Midbody</location>
    </subcellularLocation>
    <subcellularLocation>
        <location evidence="1">Nucleus</location>
    </subcellularLocation>
</comment>
<dbReference type="EMBL" id="VZTF01000008">
    <property type="protein sequence ID" value="NXA98980.1"/>
    <property type="molecule type" value="Genomic_DNA"/>
</dbReference>
<evidence type="ECO:0000313" key="20">
    <source>
        <dbReference type="EMBL" id="NXA98980.1"/>
    </source>
</evidence>
<evidence type="ECO:0000256" key="12">
    <source>
        <dbReference type="ARBA" id="ARBA00022838"/>
    </source>
</evidence>
<evidence type="ECO:0000256" key="1">
    <source>
        <dbReference type="ARBA" id="ARBA00004123"/>
    </source>
</evidence>
<keyword evidence="21" id="KW-1185">Reference proteome</keyword>
<feature type="domain" description="Inner centromere protein ARK-binding" evidence="18">
    <location>
        <begin position="761"/>
        <end position="817"/>
    </location>
</feature>
<evidence type="ECO:0000256" key="5">
    <source>
        <dbReference type="ARBA" id="ARBA00010042"/>
    </source>
</evidence>
<feature type="compositionally biased region" description="Polar residues" evidence="17">
    <location>
        <begin position="252"/>
        <end position="267"/>
    </location>
</feature>
<dbReference type="GO" id="GO:0032133">
    <property type="term" value="C:chromosome passenger complex"/>
    <property type="evidence" value="ECO:0007669"/>
    <property type="project" value="TreeGrafter"/>
</dbReference>
<dbReference type="PANTHER" id="PTHR13142">
    <property type="entry name" value="INNER CENTROMERE PROTEIN"/>
    <property type="match status" value="1"/>
</dbReference>
<feature type="compositionally biased region" description="Basic and acidic residues" evidence="17">
    <location>
        <begin position="582"/>
        <end position="599"/>
    </location>
</feature>
<evidence type="ECO:0000256" key="3">
    <source>
        <dbReference type="ARBA" id="ARBA00004214"/>
    </source>
</evidence>
<evidence type="ECO:0000256" key="9">
    <source>
        <dbReference type="ARBA" id="ARBA00022701"/>
    </source>
</evidence>
<evidence type="ECO:0000256" key="6">
    <source>
        <dbReference type="ARBA" id="ARBA00022454"/>
    </source>
</evidence>
<dbReference type="GO" id="GO:0030496">
    <property type="term" value="C:midbody"/>
    <property type="evidence" value="ECO:0007669"/>
    <property type="project" value="UniProtKB-SubCell"/>
</dbReference>
<comment type="similarity">
    <text evidence="5">Belongs to the INCENP family.</text>
</comment>
<evidence type="ECO:0000256" key="14">
    <source>
        <dbReference type="ARBA" id="ARBA00023242"/>
    </source>
</evidence>
<evidence type="ECO:0000256" key="2">
    <source>
        <dbReference type="ARBA" id="ARBA00004186"/>
    </source>
</evidence>
<feature type="compositionally biased region" description="Basic residues" evidence="17">
    <location>
        <begin position="313"/>
        <end position="323"/>
    </location>
</feature>
<dbReference type="InterPro" id="IPR005635">
    <property type="entry name" value="Inner_centromere_prot_ARK-bd"/>
</dbReference>
<keyword evidence="13" id="KW-0206">Cytoskeleton</keyword>
<keyword evidence="6" id="KW-0158">Chromosome</keyword>
<protein>
    <submittedName>
        <fullName evidence="20">INCE protein</fullName>
    </submittedName>
</protein>
<dbReference type="AlphaFoldDB" id="A0A7K8A8E2"/>
<feature type="compositionally biased region" description="Low complexity" evidence="17">
    <location>
        <begin position="129"/>
        <end position="138"/>
    </location>
</feature>
<reference evidence="20 21" key="1">
    <citation type="submission" date="2019-09" db="EMBL/GenBank/DDBJ databases">
        <title>Bird 10,000 Genomes (B10K) Project - Family phase.</title>
        <authorList>
            <person name="Zhang G."/>
        </authorList>
    </citation>
    <scope>NUCLEOTIDE SEQUENCE [LARGE SCALE GENOMIC DNA]</scope>
    <source>
        <strain evidence="20">B10K-DU-029-38</strain>
        <tissue evidence="20">Muscle</tissue>
    </source>
</reference>
<evidence type="ECO:0000259" key="19">
    <source>
        <dbReference type="Pfam" id="PF12178"/>
    </source>
</evidence>
<feature type="compositionally biased region" description="Polar residues" evidence="17">
    <location>
        <begin position="369"/>
        <end position="393"/>
    </location>
</feature>
<organism evidence="20 21">
    <name type="scientific">Cnemophilus loriae</name>
    <name type="common">Loria's bird-of-paradise</name>
    <dbReference type="NCBI Taxonomy" id="254448"/>
    <lineage>
        <taxon>Eukaryota</taxon>
        <taxon>Metazoa</taxon>
        <taxon>Chordata</taxon>
        <taxon>Craniata</taxon>
        <taxon>Vertebrata</taxon>
        <taxon>Euteleostomi</taxon>
        <taxon>Archelosauria</taxon>
        <taxon>Archosauria</taxon>
        <taxon>Dinosauria</taxon>
        <taxon>Saurischia</taxon>
        <taxon>Theropoda</taxon>
        <taxon>Coelurosauria</taxon>
        <taxon>Aves</taxon>
        <taxon>Neognathae</taxon>
        <taxon>Neoaves</taxon>
        <taxon>Telluraves</taxon>
        <taxon>Australaves</taxon>
        <taxon>Passeriformes</taxon>
        <taxon>Corvoidea</taxon>
        <taxon>Corvidae</taxon>
        <taxon>Cnemophilus</taxon>
    </lineage>
</organism>
<evidence type="ECO:0000259" key="18">
    <source>
        <dbReference type="Pfam" id="PF03941"/>
    </source>
</evidence>
<feature type="non-terminal residue" evidence="20">
    <location>
        <position position="1"/>
    </location>
</feature>
<dbReference type="PANTHER" id="PTHR13142:SF1">
    <property type="entry name" value="INNER CENTROMERE PROTEIN"/>
    <property type="match status" value="1"/>
</dbReference>
<dbReference type="Proteomes" id="UP000517678">
    <property type="component" value="Unassembled WGS sequence"/>
</dbReference>
<dbReference type="Gene3D" id="6.10.250.2990">
    <property type="match status" value="1"/>
</dbReference>
<feature type="compositionally biased region" description="Low complexity" evidence="17">
    <location>
        <begin position="324"/>
        <end position="337"/>
    </location>
</feature>
<feature type="compositionally biased region" description="Basic and acidic residues" evidence="17">
    <location>
        <begin position="105"/>
        <end position="119"/>
    </location>
</feature>
<feature type="region of interest" description="Disordered" evidence="17">
    <location>
        <begin position="567"/>
        <end position="782"/>
    </location>
</feature>
<dbReference type="Gene3D" id="1.20.5.3600">
    <property type="match status" value="1"/>
</dbReference>
<keyword evidence="9" id="KW-0493">Microtubule</keyword>
<keyword evidence="10" id="KW-0498">Mitosis</keyword>
<sequence length="837" mass="95491">AAAARTLELPAECDRRLAQFLRQVDETDMVWLDEIYEEAVRMFVSNYSEELELMPKTPSQKKRQRRKRLSALQEEEQEPGRKRLSRRRNSSLKLVPSVRSSQRLQNKENLELSRAEAKENSPPQRVTRSRAAASARSSKVVPETPPAPQAAGKDPWVEADPIGTAVPLQRSGAKPVELLPTSSGNGSPKEHGVPKSPLVPTAPELVVPCTPKASQAVPELQTTRAANVTIILSPGAGLEAGDGSPQEHSRAQEPSQPLRNSPATPTGSRLSRRSVRRSLMGKASLSRRTSLAEKYSLASKRESMIRTSIAKAAGKKKAARKRSVSCSSVDASSSVSVPEDEETVVKTGPPPGPSTPSKLDFRSPLMSLRSHTVSKQGQPQEPNSSENNLNKNGETLDPPQSARRKPSYKRAVDERYDHQQAEDGGLSPLRRKTPSPVLPASKVVRPFKTFLHTVQKNQLLMTPSSVGRNGVIKSFIRYNTPLQADPKEKERQKLETLRKKQEAEQLRRQKLEEEKKRRLGEAKLKREERLRKVLQARERAEEMEKERKRRIEQKIALFDEKTEKVREERLAEEKIKKRVAARKMEEAEARRRQEEEARRQRALQQEEEEERRRRELMQKKREEEQERARKIAEQRQAEQERERQLAAERELERKREQERIQAEKLREQQEKAARLQKEAAAARERLRREKEKEEQQVLAEKKRQEEEQKKLSEEQKAKDNARALLLENKENSPACNSYEMTPQSRKELKVPVTSSNDYGMDLNSDDSTDDESQPRKPVPAWATGNQLSQAVIRQYYNPPDVDALFGAIPSPKLEHIFYKSKPRYFKRTSSAVWHSPP</sequence>
<feature type="non-terminal residue" evidence="20">
    <location>
        <position position="837"/>
    </location>
</feature>
<accession>A0A7K8A8E2</accession>
<feature type="compositionally biased region" description="Polar residues" evidence="17">
    <location>
        <begin position="731"/>
        <end position="743"/>
    </location>
</feature>
<dbReference type="GO" id="GO:0051257">
    <property type="term" value="P:meiotic spindle midzone assembly"/>
    <property type="evidence" value="ECO:0007669"/>
    <property type="project" value="TreeGrafter"/>
</dbReference>
<evidence type="ECO:0000256" key="16">
    <source>
        <dbReference type="ARBA" id="ARBA00023328"/>
    </source>
</evidence>
<dbReference type="Pfam" id="PF12178">
    <property type="entry name" value="INCENP_N"/>
    <property type="match status" value="1"/>
</dbReference>
<dbReference type="Pfam" id="PF03941">
    <property type="entry name" value="INCENP_ARK-bind"/>
    <property type="match status" value="1"/>
</dbReference>
<keyword evidence="16" id="KW-0137">Centromere</keyword>
<dbReference type="GO" id="GO:0051310">
    <property type="term" value="P:metaphase chromosome alignment"/>
    <property type="evidence" value="ECO:0007669"/>
    <property type="project" value="TreeGrafter"/>
</dbReference>
<evidence type="ECO:0000256" key="11">
    <source>
        <dbReference type="ARBA" id="ARBA00022829"/>
    </source>
</evidence>
<dbReference type="GO" id="GO:0005634">
    <property type="term" value="C:nucleus"/>
    <property type="evidence" value="ECO:0007669"/>
    <property type="project" value="UniProtKB-SubCell"/>
</dbReference>
<keyword evidence="11" id="KW-0159">Chromosome partition</keyword>
<dbReference type="GO" id="GO:0000776">
    <property type="term" value="C:kinetochore"/>
    <property type="evidence" value="ECO:0007669"/>
    <property type="project" value="UniProtKB-KW"/>
</dbReference>
<feature type="compositionally biased region" description="Basic and acidic residues" evidence="17">
    <location>
        <begin position="610"/>
        <end position="721"/>
    </location>
</feature>
<evidence type="ECO:0000256" key="13">
    <source>
        <dbReference type="ARBA" id="ARBA00023212"/>
    </source>
</evidence>
<feature type="compositionally biased region" description="Basic and acidic residues" evidence="17">
    <location>
        <begin position="410"/>
        <end position="421"/>
    </location>
</feature>
<evidence type="ECO:0000256" key="17">
    <source>
        <dbReference type="SAM" id="MobiDB-lite"/>
    </source>
</evidence>
<keyword evidence="15" id="KW-0131">Cell cycle</keyword>
<dbReference type="GO" id="GO:0005874">
    <property type="term" value="C:microtubule"/>
    <property type="evidence" value="ECO:0007669"/>
    <property type="project" value="UniProtKB-KW"/>
</dbReference>
<keyword evidence="8" id="KW-0132">Cell division</keyword>
<dbReference type="GO" id="GO:0000281">
    <property type="term" value="P:mitotic cytokinesis"/>
    <property type="evidence" value="ECO:0007669"/>
    <property type="project" value="TreeGrafter"/>
</dbReference>
<name>A0A7K8A8E2_9CORV</name>
<comment type="caution">
    <text evidence="20">The sequence shown here is derived from an EMBL/GenBank/DDBJ whole genome shotgun (WGS) entry which is preliminary data.</text>
</comment>
<feature type="compositionally biased region" description="Basic residues" evidence="17">
    <location>
        <begin position="59"/>
        <end position="69"/>
    </location>
</feature>
<evidence type="ECO:0000256" key="15">
    <source>
        <dbReference type="ARBA" id="ARBA00023306"/>
    </source>
</evidence>
<dbReference type="InterPro" id="IPR022006">
    <property type="entry name" value="INCENP_N"/>
</dbReference>
<feature type="domain" description="Chromosome passenger complex (CPC) protein INCENP N-terminal" evidence="19">
    <location>
        <begin position="13"/>
        <end position="39"/>
    </location>
</feature>
<keyword evidence="14" id="KW-0539">Nucleus</keyword>
<evidence type="ECO:0000256" key="4">
    <source>
        <dbReference type="ARBA" id="ARBA00004629"/>
    </source>
</evidence>